<protein>
    <submittedName>
        <fullName evidence="2">DNA-binding protein</fullName>
    </submittedName>
</protein>
<reference evidence="2 3" key="1">
    <citation type="submission" date="2015-11" db="EMBL/GenBank/DDBJ databases">
        <title>Expanding the genomic diversity of Burkholderia species for the development of highly accurate diagnostics.</title>
        <authorList>
            <person name="Sahl J."/>
            <person name="Keim P."/>
            <person name="Wagner D."/>
        </authorList>
    </citation>
    <scope>NUCLEOTIDE SEQUENCE [LARGE SCALE GENOMIC DNA]</scope>
    <source>
        <strain evidence="2 3">MSMB1302</strain>
    </source>
</reference>
<dbReference type="InterPro" id="IPR010982">
    <property type="entry name" value="Lambda_DNA-bd_dom_sf"/>
</dbReference>
<proteinExistence type="predicted"/>
<dbReference type="Pfam" id="PF13744">
    <property type="entry name" value="HTH_37"/>
    <property type="match status" value="1"/>
</dbReference>
<name>A0A103ZHV4_BURCE</name>
<dbReference type="SUPFAM" id="SSF47413">
    <property type="entry name" value="lambda repressor-like DNA-binding domains"/>
    <property type="match status" value="1"/>
</dbReference>
<feature type="domain" description="HigA2-like helix-turn-helix" evidence="1">
    <location>
        <begin position="15"/>
        <end position="92"/>
    </location>
</feature>
<dbReference type="InterPro" id="IPR039554">
    <property type="entry name" value="HigA2-like_HTH"/>
</dbReference>
<evidence type="ECO:0000259" key="1">
    <source>
        <dbReference type="Pfam" id="PF13744"/>
    </source>
</evidence>
<evidence type="ECO:0000313" key="2">
    <source>
        <dbReference type="EMBL" id="KVK80106.1"/>
    </source>
</evidence>
<gene>
    <name evidence="2" type="ORF">WS90_01855</name>
</gene>
<keyword evidence="2" id="KW-0238">DNA-binding</keyword>
<accession>A0A103ZHV4</accession>
<dbReference type="GO" id="GO:0003677">
    <property type="term" value="F:DNA binding"/>
    <property type="evidence" value="ECO:0007669"/>
    <property type="project" value="UniProtKB-KW"/>
</dbReference>
<dbReference type="RefSeq" id="WP_059730444.1">
    <property type="nucleotide sequence ID" value="NZ_LOYH01000062.1"/>
</dbReference>
<comment type="caution">
    <text evidence="2">The sequence shown here is derived from an EMBL/GenBank/DDBJ whole genome shotgun (WGS) entry which is preliminary data.</text>
</comment>
<sequence>MNRNDSRQRADTLPADFGLDDAGALSAKSTLVLKINALTVSRGLSEDEAAALAEMARPVVTPEQRERLRNVSLELLMQTLVSLGQQVEIVVRPAGPSNSAGITVSVGQSAT</sequence>
<organism evidence="2 3">
    <name type="scientific">Burkholderia cepacia</name>
    <name type="common">Pseudomonas cepacia</name>
    <dbReference type="NCBI Taxonomy" id="292"/>
    <lineage>
        <taxon>Bacteria</taxon>
        <taxon>Pseudomonadati</taxon>
        <taxon>Pseudomonadota</taxon>
        <taxon>Betaproteobacteria</taxon>
        <taxon>Burkholderiales</taxon>
        <taxon>Burkholderiaceae</taxon>
        <taxon>Burkholderia</taxon>
        <taxon>Burkholderia cepacia complex</taxon>
    </lineage>
</organism>
<dbReference type="Gene3D" id="1.10.260.40">
    <property type="entry name" value="lambda repressor-like DNA-binding domains"/>
    <property type="match status" value="1"/>
</dbReference>
<dbReference type="AlphaFoldDB" id="A0A103ZHV4"/>
<evidence type="ECO:0000313" key="3">
    <source>
        <dbReference type="Proteomes" id="UP000069001"/>
    </source>
</evidence>
<dbReference type="EMBL" id="LOYH01000062">
    <property type="protein sequence ID" value="KVK80106.1"/>
    <property type="molecule type" value="Genomic_DNA"/>
</dbReference>
<dbReference type="Proteomes" id="UP000069001">
    <property type="component" value="Unassembled WGS sequence"/>
</dbReference>